<comment type="subcellular location">
    <subcellularLocation>
        <location evidence="1">Membrane</location>
        <topology evidence="1">Multi-pass membrane protein</topology>
    </subcellularLocation>
</comment>
<comment type="similarity">
    <text evidence="7">Belongs to the MPDU1 (TC 2.A.43.3) family.</text>
</comment>
<keyword evidence="11" id="KW-1185">Reference proteome</keyword>
<evidence type="ECO:0000256" key="2">
    <source>
        <dbReference type="ARBA" id="ARBA00022448"/>
    </source>
</evidence>
<dbReference type="GO" id="GO:0016020">
    <property type="term" value="C:membrane"/>
    <property type="evidence" value="ECO:0007669"/>
    <property type="project" value="UniProtKB-SubCell"/>
</dbReference>
<organism evidence="10 11">
    <name type="scientific">Meira miltonrushii</name>
    <dbReference type="NCBI Taxonomy" id="1280837"/>
    <lineage>
        <taxon>Eukaryota</taxon>
        <taxon>Fungi</taxon>
        <taxon>Dikarya</taxon>
        <taxon>Basidiomycota</taxon>
        <taxon>Ustilaginomycotina</taxon>
        <taxon>Exobasidiomycetes</taxon>
        <taxon>Exobasidiales</taxon>
        <taxon>Brachybasidiaceae</taxon>
        <taxon>Meira</taxon>
    </lineage>
</organism>
<accession>A0A316V4Y6</accession>
<dbReference type="EMBL" id="KZ819613">
    <property type="protein sequence ID" value="PWN31293.1"/>
    <property type="molecule type" value="Genomic_DNA"/>
</dbReference>
<dbReference type="AlphaFoldDB" id="A0A316V4Y6"/>
<feature type="compositionally biased region" description="Polar residues" evidence="8">
    <location>
        <begin position="339"/>
        <end position="349"/>
    </location>
</feature>
<feature type="transmembrane region" description="Helical" evidence="9">
    <location>
        <begin position="80"/>
        <end position="103"/>
    </location>
</feature>
<dbReference type="OrthoDB" id="271506at2759"/>
<name>A0A316V4Y6_9BASI</name>
<keyword evidence="6 9" id="KW-0472">Membrane</keyword>
<evidence type="ECO:0000313" key="10">
    <source>
        <dbReference type="EMBL" id="PWN31293.1"/>
    </source>
</evidence>
<dbReference type="PANTHER" id="PTHR12226">
    <property type="entry name" value="MANNOSE-P-DOLICHOL UTILIZATION DEFECT 1 LEC35 -RELATED"/>
    <property type="match status" value="1"/>
</dbReference>
<evidence type="ECO:0000256" key="7">
    <source>
        <dbReference type="ARBA" id="ARBA00038475"/>
    </source>
</evidence>
<dbReference type="SMART" id="SM00679">
    <property type="entry name" value="CTNS"/>
    <property type="match status" value="2"/>
</dbReference>
<evidence type="ECO:0000256" key="3">
    <source>
        <dbReference type="ARBA" id="ARBA00022692"/>
    </source>
</evidence>
<evidence type="ECO:0000313" key="11">
    <source>
        <dbReference type="Proteomes" id="UP000245771"/>
    </source>
</evidence>
<feature type="transmembrane region" description="Helical" evidence="9">
    <location>
        <begin position="252"/>
        <end position="275"/>
    </location>
</feature>
<dbReference type="Proteomes" id="UP000245771">
    <property type="component" value="Unassembled WGS sequence"/>
</dbReference>
<dbReference type="STRING" id="1280837.A0A316V4Y6"/>
<feature type="compositionally biased region" description="Basic and acidic residues" evidence="8">
    <location>
        <begin position="350"/>
        <end position="359"/>
    </location>
</feature>
<keyword evidence="4" id="KW-0677">Repeat</keyword>
<dbReference type="InParanoid" id="A0A316V4Y6"/>
<keyword evidence="5 9" id="KW-1133">Transmembrane helix</keyword>
<evidence type="ECO:0000256" key="8">
    <source>
        <dbReference type="SAM" id="MobiDB-lite"/>
    </source>
</evidence>
<evidence type="ECO:0000256" key="6">
    <source>
        <dbReference type="ARBA" id="ARBA00023136"/>
    </source>
</evidence>
<proteinExistence type="inferred from homology"/>
<dbReference type="RefSeq" id="XP_025351595.1">
    <property type="nucleotide sequence ID" value="XM_025499768.1"/>
</dbReference>
<reference evidence="10 11" key="1">
    <citation type="journal article" date="2018" name="Mol. Biol. Evol.">
        <title>Broad Genomic Sampling Reveals a Smut Pathogenic Ancestry of the Fungal Clade Ustilaginomycotina.</title>
        <authorList>
            <person name="Kijpornyongpan T."/>
            <person name="Mondo S.J."/>
            <person name="Barry K."/>
            <person name="Sandor L."/>
            <person name="Lee J."/>
            <person name="Lipzen A."/>
            <person name="Pangilinan J."/>
            <person name="LaButti K."/>
            <person name="Hainaut M."/>
            <person name="Henrissat B."/>
            <person name="Grigoriev I.V."/>
            <person name="Spatafora J.W."/>
            <person name="Aime M.C."/>
        </authorList>
    </citation>
    <scope>NUCLEOTIDE SEQUENCE [LARGE SCALE GENOMIC DNA]</scope>
    <source>
        <strain evidence="10 11">MCA 3882</strain>
    </source>
</reference>
<feature type="transmembrane region" description="Helical" evidence="9">
    <location>
        <begin position="49"/>
        <end position="68"/>
    </location>
</feature>
<keyword evidence="3 9" id="KW-0812">Transmembrane</keyword>
<dbReference type="GeneID" id="37021549"/>
<evidence type="ECO:0000256" key="5">
    <source>
        <dbReference type="ARBA" id="ARBA00022989"/>
    </source>
</evidence>
<feature type="region of interest" description="Disordered" evidence="8">
    <location>
        <begin position="307"/>
        <end position="326"/>
    </location>
</feature>
<dbReference type="Gene3D" id="1.20.1280.290">
    <property type="match status" value="2"/>
</dbReference>
<feature type="transmembrane region" description="Helical" evidence="9">
    <location>
        <begin position="168"/>
        <end position="188"/>
    </location>
</feature>
<dbReference type="InterPro" id="IPR016817">
    <property type="entry name" value="MannP-dilichol_defect-1"/>
</dbReference>
<evidence type="ECO:0000256" key="9">
    <source>
        <dbReference type="SAM" id="Phobius"/>
    </source>
</evidence>
<keyword evidence="2" id="KW-0813">Transport</keyword>
<feature type="region of interest" description="Disordered" evidence="8">
    <location>
        <begin position="339"/>
        <end position="359"/>
    </location>
</feature>
<dbReference type="PANTHER" id="PTHR12226:SF2">
    <property type="entry name" value="MANNOSE-P-DOLICHOL UTILIZATION DEFECT 1 PROTEIN"/>
    <property type="match status" value="1"/>
</dbReference>
<dbReference type="InterPro" id="IPR006603">
    <property type="entry name" value="PQ-loop_rpt"/>
</dbReference>
<dbReference type="Pfam" id="PF04193">
    <property type="entry name" value="PQ-loop"/>
    <property type="match status" value="2"/>
</dbReference>
<evidence type="ECO:0000256" key="1">
    <source>
        <dbReference type="ARBA" id="ARBA00004141"/>
    </source>
</evidence>
<gene>
    <name evidence="10" type="ORF">FA14DRAFT_162826</name>
</gene>
<evidence type="ECO:0000256" key="4">
    <source>
        <dbReference type="ARBA" id="ARBA00022737"/>
    </source>
</evidence>
<sequence length="359" mass="39504">MAEALQAMLQTVTQNLPSFIATPGRLILGEDCYTSLIYNVAPTTFCLRLAVSKGLGIGIIVFGSILKLPQIITIVQHSSAWGISLSMYSLEVVAYDISLAYAFRKRLPFSTYGENASLTVQNMVITLLIIWYGTEEKGQRRKGGLLISSSVRRSAQRDSSSDESEPMVMRRVILAALLMLVSSIFLFLLCPPNLLSVLQAFSIPISLLSKFPQIGELYRNKKCGHLSSIVVFAQLAGTLARVFTTITETGDWLLGIGFGLASILNTVIAIQYVYYWRLEGNKTTSLLGPRKQNATIWNASSAKDAKKEDDVHELSTDSTNTGNMPSSTFSIFVNDNQVSIDSDTTSSSRKMQEKGRRLD</sequence>
<protein>
    <submittedName>
        <fullName evidence="10">Mannose-P-dolichol utilization defect 1 protein</fullName>
    </submittedName>
</protein>
<feature type="compositionally biased region" description="Polar residues" evidence="8">
    <location>
        <begin position="316"/>
        <end position="326"/>
    </location>
</feature>